<evidence type="ECO:0000256" key="1">
    <source>
        <dbReference type="SAM" id="Phobius"/>
    </source>
</evidence>
<dbReference type="RefSeq" id="WP_283409041.1">
    <property type="nucleotide sequence ID" value="NZ_FXUF01000005.1"/>
</dbReference>
<organism evidence="2 3">
    <name type="scientific">Anoxynatronum buryatiense</name>
    <dbReference type="NCBI Taxonomy" id="489973"/>
    <lineage>
        <taxon>Bacteria</taxon>
        <taxon>Bacillati</taxon>
        <taxon>Bacillota</taxon>
        <taxon>Clostridia</taxon>
        <taxon>Eubacteriales</taxon>
        <taxon>Clostridiaceae</taxon>
        <taxon>Anoxynatronum</taxon>
    </lineage>
</organism>
<name>A0AA46AIV3_9CLOT</name>
<keyword evidence="3" id="KW-1185">Reference proteome</keyword>
<dbReference type="Proteomes" id="UP001158066">
    <property type="component" value="Unassembled WGS sequence"/>
</dbReference>
<keyword evidence="1" id="KW-0472">Membrane</keyword>
<gene>
    <name evidence="2" type="ORF">SAMN06296020_105117</name>
</gene>
<reference evidence="2" key="1">
    <citation type="submission" date="2017-05" db="EMBL/GenBank/DDBJ databases">
        <authorList>
            <person name="Varghese N."/>
            <person name="Submissions S."/>
        </authorList>
    </citation>
    <scope>NUCLEOTIDE SEQUENCE</scope>
    <source>
        <strain evidence="2">Su22</strain>
    </source>
</reference>
<comment type="caution">
    <text evidence="2">The sequence shown here is derived from an EMBL/GenBank/DDBJ whole genome shotgun (WGS) entry which is preliminary data.</text>
</comment>
<feature type="transmembrane region" description="Helical" evidence="1">
    <location>
        <begin position="21"/>
        <end position="41"/>
    </location>
</feature>
<dbReference type="EMBL" id="FXUF01000005">
    <property type="protein sequence ID" value="SMP54334.1"/>
    <property type="molecule type" value="Genomic_DNA"/>
</dbReference>
<keyword evidence="1" id="KW-1133">Transmembrane helix</keyword>
<proteinExistence type="predicted"/>
<sequence length="255" mass="28892">MKTTRFKSAGGEGNGRFMMAMSVMAVAGVTIIILALILVFFAYKRDDMDTAKWVMAATLPVLGTWVGTVLTYYFSRDNFEVANRTFTETAERLSDIEKLGRLSVCDNYIPVEKIVHVTMTQSESEADIKLVGGIIALLDRRNKNRLPILSSRGHVQYIVHRSMIDRYLTQKMLKGYQGDLNKLTFADLLKEDEEMKRIFSEGFGVIAQRDTMADAKKVMDRIPDCLDVFITKAGTRDETISGWVTDKRIMECARM</sequence>
<feature type="transmembrane region" description="Helical" evidence="1">
    <location>
        <begin position="53"/>
        <end position="74"/>
    </location>
</feature>
<evidence type="ECO:0000313" key="3">
    <source>
        <dbReference type="Proteomes" id="UP001158066"/>
    </source>
</evidence>
<protein>
    <submittedName>
        <fullName evidence="2">Uncharacterized protein</fullName>
    </submittedName>
</protein>
<dbReference type="AlphaFoldDB" id="A0AA46AIV3"/>
<accession>A0AA46AIV3</accession>
<keyword evidence="1" id="KW-0812">Transmembrane</keyword>
<evidence type="ECO:0000313" key="2">
    <source>
        <dbReference type="EMBL" id="SMP54334.1"/>
    </source>
</evidence>